<dbReference type="KEGG" id="mfe:Mefer_0338"/>
<dbReference type="AlphaFoldDB" id="C7P6J2"/>
<evidence type="ECO:0000313" key="3">
    <source>
        <dbReference type="Proteomes" id="UP000001495"/>
    </source>
</evidence>
<feature type="transmembrane region" description="Helical" evidence="1">
    <location>
        <begin position="25"/>
        <end position="55"/>
    </location>
</feature>
<name>C7P6J2_METFA</name>
<keyword evidence="1" id="KW-1133">Transmembrane helix</keyword>
<evidence type="ECO:0000313" key="2">
    <source>
        <dbReference type="EMBL" id="ACV24174.1"/>
    </source>
</evidence>
<protein>
    <submittedName>
        <fullName evidence="2">Uncharacterized protein</fullName>
    </submittedName>
</protein>
<dbReference type="EMBL" id="CP001696">
    <property type="protein sequence ID" value="ACV24174.1"/>
    <property type="molecule type" value="Genomic_DNA"/>
</dbReference>
<sequence length="140" mass="15442">MIIPISVKVFLFKTTLEDLEVEASYLWIFVAIIVSGIISLAVSYGLVMVLGLLGLFIGKSSILIAAIFLGSGLGMYIYFYMLGWLLRTNECVVIVADIVSNIYALVTLGAVLLIISMFSSTTPTGYEINFIDTLYQKFLF</sequence>
<accession>C7P6J2</accession>
<organism evidence="2 3">
    <name type="scientific">Methanocaldococcus fervens (strain DSM 4213 / JCM 15782 / AG86)</name>
    <name type="common">Methanococcus fervens</name>
    <dbReference type="NCBI Taxonomy" id="573064"/>
    <lineage>
        <taxon>Archaea</taxon>
        <taxon>Methanobacteriati</taxon>
        <taxon>Methanobacteriota</taxon>
        <taxon>Methanomada group</taxon>
        <taxon>Methanococci</taxon>
        <taxon>Methanococcales</taxon>
        <taxon>Methanocaldococcaceae</taxon>
        <taxon>Methanocaldococcus</taxon>
    </lineage>
</organism>
<dbReference type="HOGENOM" id="CLU_1830594_0_0_2"/>
<keyword evidence="3" id="KW-1185">Reference proteome</keyword>
<dbReference type="Proteomes" id="UP000001495">
    <property type="component" value="Chromosome"/>
</dbReference>
<keyword evidence="1" id="KW-0472">Membrane</keyword>
<keyword evidence="1" id="KW-0812">Transmembrane</keyword>
<proteinExistence type="predicted"/>
<gene>
    <name evidence="2" type="ordered locus">Mefer_0338</name>
</gene>
<feature type="transmembrane region" description="Helical" evidence="1">
    <location>
        <begin position="62"/>
        <end position="86"/>
    </location>
</feature>
<feature type="transmembrane region" description="Helical" evidence="1">
    <location>
        <begin position="92"/>
        <end position="115"/>
    </location>
</feature>
<evidence type="ECO:0000256" key="1">
    <source>
        <dbReference type="SAM" id="Phobius"/>
    </source>
</evidence>
<reference evidence="2" key="1">
    <citation type="submission" date="2009-08" db="EMBL/GenBank/DDBJ databases">
        <title>Complete sequence of chromosome of Methanocaldococcus fervens AG86.</title>
        <authorList>
            <consortium name="US DOE Joint Genome Institute"/>
            <person name="Lucas S."/>
            <person name="Copeland A."/>
            <person name="Lapidus A."/>
            <person name="Glavina del Rio T."/>
            <person name="Tice H."/>
            <person name="Bruce D."/>
            <person name="Goodwin L."/>
            <person name="Pitluck S."/>
            <person name="Chertkov O."/>
            <person name="Detter J.C."/>
            <person name="Han C."/>
            <person name="Tapia R."/>
            <person name="Larimer F."/>
            <person name="Land M."/>
            <person name="Hauser L."/>
            <person name="Kyrpides N."/>
            <person name="Ovchinnikova G."/>
            <person name="Lupa-Sieprawska M."/>
            <person name="Whitman W.B."/>
        </authorList>
    </citation>
    <scope>NUCLEOTIDE SEQUENCE [LARGE SCALE GENOMIC DNA]</scope>
    <source>
        <strain evidence="2">AG86</strain>
    </source>
</reference>